<reference evidence="1" key="1">
    <citation type="journal article" date="2014" name="Int. J. Syst. Evol. Microbiol.">
        <title>Complete genome sequence of Corynebacterium casei LMG S-19264T (=DSM 44701T), isolated from a smear-ripened cheese.</title>
        <authorList>
            <consortium name="US DOE Joint Genome Institute (JGI-PGF)"/>
            <person name="Walter F."/>
            <person name="Albersmeier A."/>
            <person name="Kalinowski J."/>
            <person name="Ruckert C."/>
        </authorList>
    </citation>
    <scope>NUCLEOTIDE SEQUENCE</scope>
    <source>
        <strain evidence="1">CGMCC 4.5737</strain>
    </source>
</reference>
<accession>A0A8J3FS75</accession>
<dbReference type="Gene3D" id="3.20.20.70">
    <property type="entry name" value="Aldolase class I"/>
    <property type="match status" value="1"/>
</dbReference>
<reference evidence="1" key="2">
    <citation type="submission" date="2020-09" db="EMBL/GenBank/DDBJ databases">
        <authorList>
            <person name="Sun Q."/>
            <person name="Zhou Y."/>
        </authorList>
    </citation>
    <scope>NUCLEOTIDE SEQUENCE</scope>
    <source>
        <strain evidence="1">CGMCC 4.5737</strain>
    </source>
</reference>
<organism evidence="1 2">
    <name type="scientific">Longimycelium tulufanense</name>
    <dbReference type="NCBI Taxonomy" id="907463"/>
    <lineage>
        <taxon>Bacteria</taxon>
        <taxon>Bacillati</taxon>
        <taxon>Actinomycetota</taxon>
        <taxon>Actinomycetes</taxon>
        <taxon>Pseudonocardiales</taxon>
        <taxon>Pseudonocardiaceae</taxon>
        <taxon>Longimycelium</taxon>
    </lineage>
</organism>
<evidence type="ECO:0000313" key="2">
    <source>
        <dbReference type="Proteomes" id="UP000637578"/>
    </source>
</evidence>
<evidence type="ECO:0000313" key="1">
    <source>
        <dbReference type="EMBL" id="GGM34645.1"/>
    </source>
</evidence>
<gene>
    <name evidence="1" type="ORF">GCM10012275_02390</name>
</gene>
<dbReference type="SUPFAM" id="SSF51569">
    <property type="entry name" value="Aldolase"/>
    <property type="match status" value="1"/>
</dbReference>
<dbReference type="EMBL" id="BMMK01000001">
    <property type="protein sequence ID" value="GGM34645.1"/>
    <property type="molecule type" value="Genomic_DNA"/>
</dbReference>
<dbReference type="AlphaFoldDB" id="A0A8J3FS75"/>
<proteinExistence type="predicted"/>
<protein>
    <submittedName>
        <fullName evidence="1">Uncharacterized protein</fullName>
    </submittedName>
</protein>
<sequence length="259" mass="27927">MAQVIVPALTFRQADGSLDNRTILRYAKRAADTWVDGFILSGTTTRGDLCTVEERAAILDIWLEVTKASRLFASVWTCQDVDEAVSRGIRPLAVMRDLRDREVACEFLTSLPTESYVYSHPLHSRTVLNAEVCALAREGGCLPAGAKVAKVAKTDLTAIRAETGSSFVLWAASSRDVAGSVAAGASGVVATPLSPFSSPFPPRSLPTLQAALDEQQAELDALPSRSARTEYLMRVAVVGRAAPGRRRPPGLGNQRWRDC</sequence>
<keyword evidence="2" id="KW-1185">Reference proteome</keyword>
<dbReference type="InterPro" id="IPR013785">
    <property type="entry name" value="Aldolase_TIM"/>
</dbReference>
<comment type="caution">
    <text evidence="1">The sequence shown here is derived from an EMBL/GenBank/DDBJ whole genome shotgun (WGS) entry which is preliminary data.</text>
</comment>
<dbReference type="Proteomes" id="UP000637578">
    <property type="component" value="Unassembled WGS sequence"/>
</dbReference>
<name>A0A8J3FS75_9PSEU</name>